<dbReference type="InterPro" id="IPR027417">
    <property type="entry name" value="P-loop_NTPase"/>
</dbReference>
<accession>A0A6A6NWT8</accession>
<dbReference type="SUPFAM" id="SSF52540">
    <property type="entry name" value="P-loop containing nucleoside triphosphate hydrolases"/>
    <property type="match status" value="1"/>
</dbReference>
<dbReference type="AlphaFoldDB" id="A0A6A6NWT8"/>
<dbReference type="EMBL" id="MU001686">
    <property type="protein sequence ID" value="KAF2455723.1"/>
    <property type="molecule type" value="Genomic_DNA"/>
</dbReference>
<dbReference type="GO" id="GO:0016887">
    <property type="term" value="F:ATP hydrolysis activity"/>
    <property type="evidence" value="ECO:0007669"/>
    <property type="project" value="InterPro"/>
</dbReference>
<dbReference type="InterPro" id="IPR003593">
    <property type="entry name" value="AAA+_ATPase"/>
</dbReference>
<protein>
    <submittedName>
        <fullName evidence="2">P-loop containing nucleoside triphosphate hydrolase protein</fullName>
    </submittedName>
</protein>
<dbReference type="SMART" id="SM00382">
    <property type="entry name" value="AAA"/>
    <property type="match status" value="1"/>
</dbReference>
<evidence type="ECO:0000313" key="2">
    <source>
        <dbReference type="EMBL" id="KAF2455723.1"/>
    </source>
</evidence>
<name>A0A6A6NWT8_9PEZI</name>
<dbReference type="Proteomes" id="UP000799766">
    <property type="component" value="Unassembled WGS sequence"/>
</dbReference>
<gene>
    <name evidence="2" type="ORF">BDY21DRAFT_365445</name>
</gene>
<keyword evidence="3" id="KW-1185">Reference proteome</keyword>
<dbReference type="Gene3D" id="3.40.50.300">
    <property type="entry name" value="P-loop containing nucleotide triphosphate hydrolases"/>
    <property type="match status" value="1"/>
</dbReference>
<evidence type="ECO:0000313" key="3">
    <source>
        <dbReference type="Proteomes" id="UP000799766"/>
    </source>
</evidence>
<dbReference type="InterPro" id="IPR003959">
    <property type="entry name" value="ATPase_AAA_core"/>
</dbReference>
<dbReference type="PANTHER" id="PTHR46411:SF3">
    <property type="entry name" value="AAA+ ATPASE DOMAIN-CONTAINING PROTEIN"/>
    <property type="match status" value="1"/>
</dbReference>
<evidence type="ECO:0000259" key="1">
    <source>
        <dbReference type="SMART" id="SM00382"/>
    </source>
</evidence>
<feature type="domain" description="AAA+ ATPase" evidence="1">
    <location>
        <begin position="154"/>
        <end position="268"/>
    </location>
</feature>
<dbReference type="GO" id="GO:0005524">
    <property type="term" value="F:ATP binding"/>
    <property type="evidence" value="ECO:0007669"/>
    <property type="project" value="InterPro"/>
</dbReference>
<reference evidence="2" key="1">
    <citation type="journal article" date="2020" name="Stud. Mycol.">
        <title>101 Dothideomycetes genomes: a test case for predicting lifestyles and emergence of pathogens.</title>
        <authorList>
            <person name="Haridas S."/>
            <person name="Albert R."/>
            <person name="Binder M."/>
            <person name="Bloem J."/>
            <person name="Labutti K."/>
            <person name="Salamov A."/>
            <person name="Andreopoulos B."/>
            <person name="Baker S."/>
            <person name="Barry K."/>
            <person name="Bills G."/>
            <person name="Bluhm B."/>
            <person name="Cannon C."/>
            <person name="Castanera R."/>
            <person name="Culley D."/>
            <person name="Daum C."/>
            <person name="Ezra D."/>
            <person name="Gonzalez J."/>
            <person name="Henrissat B."/>
            <person name="Kuo A."/>
            <person name="Liang C."/>
            <person name="Lipzen A."/>
            <person name="Lutzoni F."/>
            <person name="Magnuson J."/>
            <person name="Mondo S."/>
            <person name="Nolan M."/>
            <person name="Ohm R."/>
            <person name="Pangilinan J."/>
            <person name="Park H.-J."/>
            <person name="Ramirez L."/>
            <person name="Alfaro M."/>
            <person name="Sun H."/>
            <person name="Tritt A."/>
            <person name="Yoshinaga Y."/>
            <person name="Zwiers L.-H."/>
            <person name="Turgeon B."/>
            <person name="Goodwin S."/>
            <person name="Spatafora J."/>
            <person name="Crous P."/>
            <person name="Grigoriev I."/>
        </authorList>
    </citation>
    <scope>NUCLEOTIDE SEQUENCE</scope>
    <source>
        <strain evidence="2">ATCC 16933</strain>
    </source>
</reference>
<organism evidence="2 3">
    <name type="scientific">Lineolata rhizophorae</name>
    <dbReference type="NCBI Taxonomy" id="578093"/>
    <lineage>
        <taxon>Eukaryota</taxon>
        <taxon>Fungi</taxon>
        <taxon>Dikarya</taxon>
        <taxon>Ascomycota</taxon>
        <taxon>Pezizomycotina</taxon>
        <taxon>Dothideomycetes</taxon>
        <taxon>Dothideomycetes incertae sedis</taxon>
        <taxon>Lineolatales</taxon>
        <taxon>Lineolataceae</taxon>
        <taxon>Lineolata</taxon>
    </lineage>
</organism>
<dbReference type="Pfam" id="PF00004">
    <property type="entry name" value="AAA"/>
    <property type="match status" value="1"/>
</dbReference>
<sequence>MVAVQASQLLEAQRDADAEERAAERDGWFRVTNITDLKIYPRRFFEGDGDEFEKRLTERLTERGRDFVALEGTCVRYYDGLAKQMKEPPLDYYRRDMAEWAAVWLPYKESGRVVIDRKTFQDDNHLSQVAIKPNSNALEKILYSLDDQIQQKGKGLVVLLHGTPGSGKTLTAECAAEITQKTFLTASLAQALRYASIWKAAILLDEADVFFEARKADVADAAERNALVAVFLRHLEYFSGIVFLTTNRIHVFDNAMKSRIHFAFGLNGREVTNAINTLRKLAPFEGVPLRLEHIEAILDIRREFDLNDTDFMRMWNSPTYEDDLDQSKVMCSLGDNRL</sequence>
<keyword evidence="2" id="KW-0378">Hydrolase</keyword>
<dbReference type="PANTHER" id="PTHR46411">
    <property type="entry name" value="FAMILY ATPASE, PUTATIVE-RELATED"/>
    <property type="match status" value="1"/>
</dbReference>
<proteinExistence type="predicted"/>
<dbReference type="OrthoDB" id="10042665at2759"/>